<proteinExistence type="inferred from homology"/>
<dbReference type="Proteomes" id="UP000540568">
    <property type="component" value="Unassembled WGS sequence"/>
</dbReference>
<evidence type="ECO:0000313" key="3">
    <source>
        <dbReference type="EMBL" id="MBA8810262.1"/>
    </source>
</evidence>
<comment type="similarity">
    <text evidence="1">Belongs to the short-chain fatty acyl-CoA assimilation regulator (ScfR) family.</text>
</comment>
<reference evidence="3 4" key="1">
    <citation type="submission" date="2020-07" db="EMBL/GenBank/DDBJ databases">
        <title>Sequencing the genomes of 1000 actinobacteria strains.</title>
        <authorList>
            <person name="Klenk H.-P."/>
        </authorList>
    </citation>
    <scope>NUCLEOTIDE SEQUENCE [LARGE SCALE GENOMIC DNA]</scope>
    <source>
        <strain evidence="3 4">DSM 44121</strain>
    </source>
</reference>
<keyword evidence="4" id="KW-1185">Reference proteome</keyword>
<dbReference type="RefSeq" id="WP_182619399.1">
    <property type="nucleotide sequence ID" value="NZ_BAAATF010000010.1"/>
</dbReference>
<evidence type="ECO:0000259" key="2">
    <source>
        <dbReference type="PROSITE" id="PS50943"/>
    </source>
</evidence>
<evidence type="ECO:0000313" key="4">
    <source>
        <dbReference type="Proteomes" id="UP000540568"/>
    </source>
</evidence>
<feature type="domain" description="HTH cro/C1-type" evidence="2">
    <location>
        <begin position="21"/>
        <end position="75"/>
    </location>
</feature>
<dbReference type="EMBL" id="JACGWV010000002">
    <property type="protein sequence ID" value="MBA8810262.1"/>
    <property type="molecule type" value="Genomic_DNA"/>
</dbReference>
<dbReference type="InterPro" id="IPR052345">
    <property type="entry name" value="Rad_response_metalloprotease"/>
</dbReference>
<dbReference type="GO" id="GO:0003677">
    <property type="term" value="F:DNA binding"/>
    <property type="evidence" value="ECO:0007669"/>
    <property type="project" value="InterPro"/>
</dbReference>
<comment type="caution">
    <text evidence="3">The sequence shown here is derived from an EMBL/GenBank/DDBJ whole genome shotgun (WGS) entry which is preliminary data.</text>
</comment>
<dbReference type="InterPro" id="IPR010359">
    <property type="entry name" value="IrrE_HExxH"/>
</dbReference>
<dbReference type="Gene3D" id="1.10.10.2910">
    <property type="match status" value="1"/>
</dbReference>
<accession>A0A7W3JCH0</accession>
<dbReference type="Gene3D" id="1.10.260.40">
    <property type="entry name" value="lambda repressor-like DNA-binding domains"/>
    <property type="match status" value="1"/>
</dbReference>
<dbReference type="InterPro" id="IPR001387">
    <property type="entry name" value="Cro/C1-type_HTH"/>
</dbReference>
<dbReference type="SMART" id="SM00530">
    <property type="entry name" value="HTH_XRE"/>
    <property type="match status" value="1"/>
</dbReference>
<dbReference type="SUPFAM" id="SSF47413">
    <property type="entry name" value="lambda repressor-like DNA-binding domains"/>
    <property type="match status" value="1"/>
</dbReference>
<dbReference type="PANTHER" id="PTHR43236">
    <property type="entry name" value="ANTITOXIN HIGA1"/>
    <property type="match status" value="1"/>
</dbReference>
<dbReference type="PANTHER" id="PTHR43236:SF2">
    <property type="entry name" value="BLL0069 PROTEIN"/>
    <property type="match status" value="1"/>
</dbReference>
<gene>
    <name evidence="3" type="ORF">FHX71_004238</name>
</gene>
<dbReference type="Pfam" id="PF06114">
    <property type="entry name" value="Peptidase_M78"/>
    <property type="match status" value="1"/>
</dbReference>
<dbReference type="InterPro" id="IPR010982">
    <property type="entry name" value="Lambda_DNA-bd_dom_sf"/>
</dbReference>
<dbReference type="AlphaFoldDB" id="A0A7W3JCH0"/>
<protein>
    <submittedName>
        <fullName evidence="3">HTH-type transcriptional regulator/antitoxin HigA</fullName>
    </submittedName>
</protein>
<sequence length="367" mass="40207">MTTYTATDAHFDFPPRPGRLLQRELDARSISQAQLAARTGLSPKHINLVIKGTAPVSPDVAVTLEQVLGTSAETWLRLEAAHQAQEARHEKRNALEGFADWAKAFPRRVLIDRNVIDPEDSGAELVAKLLAFFSVASPSAYTKTWLEPQASYKRSQVHAIDPNLTALWLRLSELHAADLIADTQMYDPARLRAAAATIPRLTVHDAGKAFKETQSLLLDAGVVLVFVPEIPNTRISGVSRWIHGTPMIAVTSRYKSFDGLWFTILHEIAHVLLHPKRSTFIDDGFKANDDADSQETAANAFAEDHLIPPDYQAILSAATTAEAIRSLADTLGVSPSVVAGQWAFRTSTWGGPIAKLRKKVDLAEVLT</sequence>
<dbReference type="NCBIfam" id="TIGR02607">
    <property type="entry name" value="antidote_HigA"/>
    <property type="match status" value="1"/>
</dbReference>
<dbReference type="PROSITE" id="PS50943">
    <property type="entry name" value="HTH_CROC1"/>
    <property type="match status" value="1"/>
</dbReference>
<evidence type="ECO:0000256" key="1">
    <source>
        <dbReference type="ARBA" id="ARBA00007227"/>
    </source>
</evidence>
<dbReference type="Pfam" id="PF01381">
    <property type="entry name" value="HTH_3"/>
    <property type="match status" value="1"/>
</dbReference>
<name>A0A7W3JCH0_9MICO</name>
<dbReference type="InterPro" id="IPR013430">
    <property type="entry name" value="Toxin_antidote_HigA"/>
</dbReference>
<dbReference type="CDD" id="cd00093">
    <property type="entry name" value="HTH_XRE"/>
    <property type="match status" value="1"/>
</dbReference>
<organism evidence="3 4">
    <name type="scientific">Promicromonospora sukumoe</name>
    <dbReference type="NCBI Taxonomy" id="88382"/>
    <lineage>
        <taxon>Bacteria</taxon>
        <taxon>Bacillati</taxon>
        <taxon>Actinomycetota</taxon>
        <taxon>Actinomycetes</taxon>
        <taxon>Micrococcales</taxon>
        <taxon>Promicromonosporaceae</taxon>
        <taxon>Promicromonospora</taxon>
    </lineage>
</organism>